<name>A0A8T1KBA4_9STRA</name>
<reference evidence="1" key="1">
    <citation type="submission" date="2018-10" db="EMBL/GenBank/DDBJ databases">
        <title>Effector identification in a new, highly contiguous assembly of the strawberry crown rot pathogen Phytophthora cactorum.</title>
        <authorList>
            <person name="Armitage A.D."/>
            <person name="Nellist C.F."/>
            <person name="Bates H."/>
            <person name="Vickerstaff R.J."/>
            <person name="Harrison R.J."/>
        </authorList>
    </citation>
    <scope>NUCLEOTIDE SEQUENCE</scope>
    <source>
        <strain evidence="1">P415</strain>
    </source>
</reference>
<dbReference type="AlphaFoldDB" id="A0A8T1KBA4"/>
<sequence>MENGDLANGESGAATGNLLRIAGAAKFDKRHDVSAPGGNIDDGDVVDNRIRGSEGCGSWAGPRPTIEEWKAYIAEYPLGEQERG</sequence>
<accession>A0A8T1KBA4</accession>
<evidence type="ECO:0000313" key="1">
    <source>
        <dbReference type="EMBL" id="KAG2965631.1"/>
    </source>
</evidence>
<dbReference type="EMBL" id="RCML01001089">
    <property type="protein sequence ID" value="KAG2965631.1"/>
    <property type="molecule type" value="Genomic_DNA"/>
</dbReference>
<evidence type="ECO:0000313" key="2">
    <source>
        <dbReference type="Proteomes" id="UP000697107"/>
    </source>
</evidence>
<proteinExistence type="predicted"/>
<comment type="caution">
    <text evidence="1">The sequence shown here is derived from an EMBL/GenBank/DDBJ whole genome shotgun (WGS) entry which is preliminary data.</text>
</comment>
<protein>
    <submittedName>
        <fullName evidence="1">Uncharacterized protein</fullName>
    </submittedName>
</protein>
<organism evidence="1 2">
    <name type="scientific">Phytophthora cactorum</name>
    <dbReference type="NCBI Taxonomy" id="29920"/>
    <lineage>
        <taxon>Eukaryota</taxon>
        <taxon>Sar</taxon>
        <taxon>Stramenopiles</taxon>
        <taxon>Oomycota</taxon>
        <taxon>Peronosporomycetes</taxon>
        <taxon>Peronosporales</taxon>
        <taxon>Peronosporaceae</taxon>
        <taxon>Phytophthora</taxon>
    </lineage>
</organism>
<dbReference type="Proteomes" id="UP000697107">
    <property type="component" value="Unassembled WGS sequence"/>
</dbReference>
<gene>
    <name evidence="1" type="ORF">PC118_g19631</name>
</gene>